<accession>A0A2M9EZD2</accession>
<name>A0A2M9EZD2_9BACL</name>
<gene>
    <name evidence="1" type="ORF">CQS04_05205</name>
</gene>
<evidence type="ECO:0000313" key="1">
    <source>
        <dbReference type="EMBL" id="PJK16559.1"/>
    </source>
</evidence>
<protein>
    <submittedName>
        <fullName evidence="1">Uncharacterized protein</fullName>
    </submittedName>
</protein>
<keyword evidence="2" id="KW-1185">Reference proteome</keyword>
<dbReference type="EMBL" id="PCGR01000002">
    <property type="protein sequence ID" value="PJK16559.1"/>
    <property type="molecule type" value="Genomic_DNA"/>
</dbReference>
<sequence>MTNKCSLVENNEKSGNYLLDSLYTIYSNFEIATLNAKLKNKKGERRGSMKNNRGLLILVISLLMLYGCNNNEKQSVTSTTGPEEVSSENETEKELLALSEQIFLHLKESNYEKIAERVDPVDGITFSLFADFGAEHGYGGEYVKLSTEEIKSAADKQFVWGYDDSDKEYKMSLRDYVNEMLLKLNGEEITYDKTTFNQSAFEYGGVKNTIHENYPDAKYVEYYAPDKSGENRAFQSIRFIFQERDGIWYLIGISRDVATG</sequence>
<organism evidence="1 2">
    <name type="scientific">Chryseomicrobium excrementi</name>
    <dbReference type="NCBI Taxonomy" id="2041346"/>
    <lineage>
        <taxon>Bacteria</taxon>
        <taxon>Bacillati</taxon>
        <taxon>Bacillota</taxon>
        <taxon>Bacilli</taxon>
        <taxon>Bacillales</taxon>
        <taxon>Caryophanaceae</taxon>
        <taxon>Chryseomicrobium</taxon>
    </lineage>
</organism>
<comment type="caution">
    <text evidence="1">The sequence shown here is derived from an EMBL/GenBank/DDBJ whole genome shotgun (WGS) entry which is preliminary data.</text>
</comment>
<dbReference type="AlphaFoldDB" id="A0A2M9EZD2"/>
<dbReference type="RefSeq" id="WP_100353125.1">
    <property type="nucleotide sequence ID" value="NZ_PCGR01000002.1"/>
</dbReference>
<reference evidence="1 2" key="1">
    <citation type="submission" date="2017-10" db="EMBL/GenBank/DDBJ databases">
        <title>Draft genome of Chryseomicrobium casticus sp. nov.</title>
        <authorList>
            <person name="Chakraborty R."/>
            <person name="Saha T."/>
        </authorList>
    </citation>
    <scope>NUCLEOTIDE SEQUENCE [LARGE SCALE GENOMIC DNA]</scope>
    <source>
        <strain evidence="1 2">ET03</strain>
    </source>
</reference>
<proteinExistence type="predicted"/>
<evidence type="ECO:0000313" key="2">
    <source>
        <dbReference type="Proteomes" id="UP000228680"/>
    </source>
</evidence>
<dbReference type="Proteomes" id="UP000228680">
    <property type="component" value="Unassembled WGS sequence"/>
</dbReference>